<keyword evidence="2" id="KW-1185">Reference proteome</keyword>
<evidence type="ECO:0000313" key="1">
    <source>
        <dbReference type="EMBL" id="BAB07243.1"/>
    </source>
</evidence>
<evidence type="ECO:0000313" key="2">
    <source>
        <dbReference type="Proteomes" id="UP000001258"/>
    </source>
</evidence>
<dbReference type="eggNOG" id="ENOG502ZX3I">
    <property type="taxonomic scope" value="Bacteria"/>
</dbReference>
<gene>
    <name evidence="1" type="ordered locus">BH3524</name>
</gene>
<dbReference type="HOGENOM" id="CLU_2271753_0_0_9"/>
<organism evidence="1 2">
    <name type="scientific">Halalkalibacterium halodurans (strain ATCC BAA-125 / DSM 18197 / FERM 7344 / JCM 9153 / C-125)</name>
    <name type="common">Bacillus halodurans</name>
    <dbReference type="NCBI Taxonomy" id="272558"/>
    <lineage>
        <taxon>Bacteria</taxon>
        <taxon>Bacillati</taxon>
        <taxon>Bacillota</taxon>
        <taxon>Bacilli</taxon>
        <taxon>Bacillales</taxon>
        <taxon>Bacillaceae</taxon>
        <taxon>Halalkalibacterium (ex Joshi et al. 2022)</taxon>
    </lineage>
</organism>
<dbReference type="OrthoDB" id="2085445at2"/>
<dbReference type="STRING" id="272558.gene:10729437"/>
<reference evidence="1 2" key="1">
    <citation type="journal article" date="2000" name="Nucleic Acids Res.">
        <title>Complete genome sequence of the alkaliphilic bacterium Bacillus halodurans and genomic sequence comparison with Bacillus subtilis.</title>
        <authorList>
            <person name="Takami H."/>
            <person name="Nakasone K."/>
            <person name="Takaki Y."/>
            <person name="Maeno G."/>
            <person name="Sasaki R."/>
            <person name="Masui N."/>
            <person name="Fuji F."/>
            <person name="Hirama C."/>
            <person name="Nakamura Y."/>
            <person name="Ogasawara N."/>
            <person name="Kuhara S."/>
            <person name="Horikoshi K."/>
        </authorList>
    </citation>
    <scope>NUCLEOTIDE SEQUENCE [LARGE SCALE GENOMIC DNA]</scope>
    <source>
        <strain evidence="2">ATCC BAA-125 / DSM 18197 / FERM 7344 / JCM 9153 / C-125</strain>
    </source>
</reference>
<accession>Q9K749</accession>
<proteinExistence type="predicted"/>
<sequence>MRMKPVHFFALEVVGRDELNNPIHEPVPIGSYKGVLTQWSLEEIAVMDREVLETHQKLLTDAPRSVLERAERVEIEGVSYAIIDLKKDFRRWRLCHVKADEP</sequence>
<protein>
    <submittedName>
        <fullName evidence="1">BH3524 protein</fullName>
    </submittedName>
</protein>
<dbReference type="EMBL" id="BA000004">
    <property type="protein sequence ID" value="BAB07243.1"/>
    <property type="molecule type" value="Genomic_DNA"/>
</dbReference>
<dbReference type="RefSeq" id="WP_010899653.1">
    <property type="nucleotide sequence ID" value="NC_002570.2"/>
</dbReference>
<dbReference type="KEGG" id="bha:BH3524"/>
<dbReference type="PIR" id="D84090">
    <property type="entry name" value="D84090"/>
</dbReference>
<dbReference type="Proteomes" id="UP000001258">
    <property type="component" value="Chromosome"/>
</dbReference>
<dbReference type="AlphaFoldDB" id="Q9K749"/>
<name>Q9K749_HALH5</name>